<name>A0ABX7M8P8_9RHOO</name>
<dbReference type="RefSeq" id="WP_206255397.1">
    <property type="nucleotide sequence ID" value="NZ_CP071060.1"/>
</dbReference>
<sequence length="143" mass="15516">MSNTQYAFLEKSNVPSRASLQASIDALGYDLKLDPALDLTSDEGFSPCIFYGVPDVGFELLSEPAEDVIGDSEDFKDTIASRDLCLSLVWRSSMKDCAAVMIVSCALARDFGAVISYEGEPPETLESLLQAVPQIIAEAKLER</sequence>
<accession>A0ABX7M8P8</accession>
<reference evidence="1 2" key="1">
    <citation type="submission" date="2021-02" db="EMBL/GenBank/DDBJ databases">
        <title>Niveibacterium changnyeongensis HC41.</title>
        <authorList>
            <person name="Kang M."/>
        </authorList>
    </citation>
    <scope>NUCLEOTIDE SEQUENCE [LARGE SCALE GENOMIC DNA]</scope>
    <source>
        <strain evidence="1 2">HC41</strain>
    </source>
</reference>
<evidence type="ECO:0000313" key="1">
    <source>
        <dbReference type="EMBL" id="QSI78111.1"/>
    </source>
</evidence>
<keyword evidence="2" id="KW-1185">Reference proteome</keyword>
<dbReference type="Proteomes" id="UP000663570">
    <property type="component" value="Chromosome"/>
</dbReference>
<proteinExistence type="predicted"/>
<organism evidence="1 2">
    <name type="scientific">Niveibacterium microcysteis</name>
    <dbReference type="NCBI Taxonomy" id="2811415"/>
    <lineage>
        <taxon>Bacteria</taxon>
        <taxon>Pseudomonadati</taxon>
        <taxon>Pseudomonadota</taxon>
        <taxon>Betaproteobacteria</taxon>
        <taxon>Rhodocyclales</taxon>
        <taxon>Rhodocyclaceae</taxon>
        <taxon>Niveibacterium</taxon>
    </lineage>
</organism>
<evidence type="ECO:0000313" key="2">
    <source>
        <dbReference type="Proteomes" id="UP000663570"/>
    </source>
</evidence>
<dbReference type="EMBL" id="CP071060">
    <property type="protein sequence ID" value="QSI78111.1"/>
    <property type="molecule type" value="Genomic_DNA"/>
</dbReference>
<protein>
    <submittedName>
        <fullName evidence="1">Uncharacterized protein</fullName>
    </submittedName>
</protein>
<gene>
    <name evidence="1" type="ORF">JY500_05565</name>
</gene>